<dbReference type="NCBIfam" id="TIGR01488">
    <property type="entry name" value="HAD-SF-IB"/>
    <property type="match status" value="1"/>
</dbReference>
<dbReference type="PANTHER" id="PTHR43344:SF21">
    <property type="entry name" value="POLYOL PHOSPHATE PHOSPHATASE PYP1"/>
    <property type="match status" value="1"/>
</dbReference>
<dbReference type="GO" id="GO:0000287">
    <property type="term" value="F:magnesium ion binding"/>
    <property type="evidence" value="ECO:0007669"/>
    <property type="project" value="TreeGrafter"/>
</dbReference>
<dbReference type="InterPro" id="IPR050582">
    <property type="entry name" value="HAD-like_SerB"/>
</dbReference>
<dbReference type="Proteomes" id="UP000315525">
    <property type="component" value="Unassembled WGS sequence"/>
</dbReference>
<dbReference type="AlphaFoldDB" id="A0A523UXA4"/>
<dbReference type="GO" id="GO:0006564">
    <property type="term" value="P:L-serine biosynthetic process"/>
    <property type="evidence" value="ECO:0007669"/>
    <property type="project" value="TreeGrafter"/>
</dbReference>
<keyword evidence="1" id="KW-0378">Hydrolase</keyword>
<dbReference type="EMBL" id="SOJN01000030">
    <property type="protein sequence ID" value="TET47172.1"/>
    <property type="molecule type" value="Genomic_DNA"/>
</dbReference>
<dbReference type="GO" id="GO:0036424">
    <property type="term" value="F:L-phosphoserine phosphatase activity"/>
    <property type="evidence" value="ECO:0007669"/>
    <property type="project" value="TreeGrafter"/>
</dbReference>
<dbReference type="SUPFAM" id="SSF56784">
    <property type="entry name" value="HAD-like"/>
    <property type="match status" value="1"/>
</dbReference>
<accession>A0A523UXA4</accession>
<organism evidence="2 3">
    <name type="scientific">candidate division TA06 bacterium</name>
    <dbReference type="NCBI Taxonomy" id="2250710"/>
    <lineage>
        <taxon>Bacteria</taxon>
        <taxon>Bacteria division TA06</taxon>
    </lineage>
</organism>
<proteinExistence type="predicted"/>
<dbReference type="GO" id="GO:0005737">
    <property type="term" value="C:cytoplasm"/>
    <property type="evidence" value="ECO:0007669"/>
    <property type="project" value="TreeGrafter"/>
</dbReference>
<sequence length="214" mass="24570">MGEVVVCDMDGTITRKDVSVLLLEKFASGKWRQMEEFYHTGQWSLKQTALEEFKLLKQPRGVMESYVREAVELDPHFPTFVGLCKKKGIGVVIASEGLDFYVETVLEIMGLRGLKYYSDLAAFQEHVLEDVFFPHWNPECGECGTCKVGIIRKYQEWKNKVTFIGEGRTDRHAAEVADRVFAKGLLLDHCKEKRIECEEYETFGDVITKMRLNG</sequence>
<dbReference type="NCBIfam" id="TIGR01489">
    <property type="entry name" value="DKMTPPase-SF"/>
    <property type="match status" value="1"/>
</dbReference>
<comment type="caution">
    <text evidence="2">The sequence shown here is derived from an EMBL/GenBank/DDBJ whole genome shotgun (WGS) entry which is preliminary data.</text>
</comment>
<dbReference type="PANTHER" id="PTHR43344">
    <property type="entry name" value="PHOSPHOSERINE PHOSPHATASE"/>
    <property type="match status" value="1"/>
</dbReference>
<evidence type="ECO:0008006" key="4">
    <source>
        <dbReference type="Google" id="ProtNLM"/>
    </source>
</evidence>
<reference evidence="2 3" key="1">
    <citation type="submission" date="2019-03" db="EMBL/GenBank/DDBJ databases">
        <title>Metabolic potential of uncultured bacteria and archaea associated with petroleum seepage in deep-sea sediments.</title>
        <authorList>
            <person name="Dong X."/>
            <person name="Hubert C."/>
        </authorList>
    </citation>
    <scope>NUCLEOTIDE SEQUENCE [LARGE SCALE GENOMIC DNA]</scope>
    <source>
        <strain evidence="2">E44_bin18</strain>
    </source>
</reference>
<protein>
    <recommendedName>
        <fullName evidence="4">2-hydroxy-3-keto-5-methylthiopentenyl-1-phosphate phosphatase</fullName>
    </recommendedName>
</protein>
<dbReference type="Gene3D" id="3.40.50.1000">
    <property type="entry name" value="HAD superfamily/HAD-like"/>
    <property type="match status" value="1"/>
</dbReference>
<evidence type="ECO:0000256" key="1">
    <source>
        <dbReference type="ARBA" id="ARBA00022801"/>
    </source>
</evidence>
<dbReference type="Pfam" id="PF12710">
    <property type="entry name" value="HAD"/>
    <property type="match status" value="1"/>
</dbReference>
<evidence type="ECO:0000313" key="3">
    <source>
        <dbReference type="Proteomes" id="UP000315525"/>
    </source>
</evidence>
<dbReference type="Gene3D" id="3.90.1470.20">
    <property type="match status" value="1"/>
</dbReference>
<gene>
    <name evidence="2" type="ORF">E3J62_02195</name>
</gene>
<dbReference type="InterPro" id="IPR023214">
    <property type="entry name" value="HAD_sf"/>
</dbReference>
<dbReference type="InterPro" id="IPR006384">
    <property type="entry name" value="HAD_hydro_PyrdxlP_Pase-like"/>
</dbReference>
<name>A0A523UXA4_UNCT6</name>
<dbReference type="InterPro" id="IPR036412">
    <property type="entry name" value="HAD-like_sf"/>
</dbReference>
<evidence type="ECO:0000313" key="2">
    <source>
        <dbReference type="EMBL" id="TET47172.1"/>
    </source>
</evidence>